<reference evidence="4" key="1">
    <citation type="submission" date="2025-08" db="UniProtKB">
        <authorList>
            <consortium name="RefSeq"/>
        </authorList>
    </citation>
    <scope>IDENTIFICATION</scope>
    <source>
        <tissue evidence="4">Brain</tissue>
    </source>
</reference>
<feature type="signal peptide" evidence="1">
    <location>
        <begin position="1"/>
        <end position="23"/>
    </location>
</feature>
<dbReference type="AlphaFoldDB" id="A0AAJ7PCM4"/>
<dbReference type="InterPro" id="IPR016187">
    <property type="entry name" value="CTDL_fold"/>
</dbReference>
<dbReference type="PRINTS" id="PR01504">
    <property type="entry name" value="PNCREATITSAP"/>
</dbReference>
<feature type="chain" id="PRO_5042513185" evidence="1">
    <location>
        <begin position="24"/>
        <end position="203"/>
    </location>
</feature>
<dbReference type="InterPro" id="IPR016186">
    <property type="entry name" value="C-type_lectin-like/link_sf"/>
</dbReference>
<feature type="domain" description="C-type lectin" evidence="2">
    <location>
        <begin position="43"/>
        <end position="146"/>
    </location>
</feature>
<dbReference type="Pfam" id="PF00059">
    <property type="entry name" value="Lectin_C"/>
    <property type="match status" value="1"/>
</dbReference>
<protein>
    <submittedName>
        <fullName evidence="4">Galactose-specific lectin nattectin</fullName>
    </submittedName>
</protein>
<evidence type="ECO:0000313" key="4">
    <source>
        <dbReference type="RefSeq" id="XP_018516963.1"/>
    </source>
</evidence>
<dbReference type="InterPro" id="IPR050111">
    <property type="entry name" value="C-type_lectin/snaclec_domain"/>
</dbReference>
<evidence type="ECO:0000313" key="3">
    <source>
        <dbReference type="Proteomes" id="UP000694890"/>
    </source>
</evidence>
<dbReference type="KEGG" id="lcf:108873274"/>
<dbReference type="InterPro" id="IPR001304">
    <property type="entry name" value="C-type_lectin-like"/>
</dbReference>
<dbReference type="Gene3D" id="3.10.100.10">
    <property type="entry name" value="Mannose-Binding Protein A, subunit A"/>
    <property type="match status" value="1"/>
</dbReference>
<dbReference type="SUPFAM" id="SSF56436">
    <property type="entry name" value="C-type lectin-like"/>
    <property type="match status" value="1"/>
</dbReference>
<evidence type="ECO:0000256" key="1">
    <source>
        <dbReference type="SAM" id="SignalP"/>
    </source>
</evidence>
<organism evidence="3 4">
    <name type="scientific">Lates calcarifer</name>
    <name type="common">Barramundi</name>
    <name type="synonym">Holocentrus calcarifer</name>
    <dbReference type="NCBI Taxonomy" id="8187"/>
    <lineage>
        <taxon>Eukaryota</taxon>
        <taxon>Metazoa</taxon>
        <taxon>Chordata</taxon>
        <taxon>Craniata</taxon>
        <taxon>Vertebrata</taxon>
        <taxon>Euteleostomi</taxon>
        <taxon>Actinopterygii</taxon>
        <taxon>Neopterygii</taxon>
        <taxon>Teleostei</taxon>
        <taxon>Neoteleostei</taxon>
        <taxon>Acanthomorphata</taxon>
        <taxon>Carangaria</taxon>
        <taxon>Carangaria incertae sedis</taxon>
        <taxon>Centropomidae</taxon>
        <taxon>Lates</taxon>
    </lineage>
</organism>
<dbReference type="GeneID" id="108873274"/>
<dbReference type="CDD" id="cd00037">
    <property type="entry name" value="CLECT"/>
    <property type="match status" value="1"/>
</dbReference>
<dbReference type="PROSITE" id="PS50041">
    <property type="entry name" value="C_TYPE_LECTIN_2"/>
    <property type="match status" value="1"/>
</dbReference>
<name>A0AAJ7PCM4_LATCA</name>
<sequence>MASGLHFIVLLCLTSGLWIGADAECGHQTDDCNDACPSGWTEFCSRCYQFQAAEKDWADAEKTCTLLGGNLASIPNEKVYRFLRELVFEAAKSHQETWVGGYGAVKEGVWLWSDGNIFDFNLWHQGEPNNVGGEDCMEINFRGGDYINDHRSLPVELLQPGGNTSSHLTHQTGVTTSSMITQSSHNKDVHQCHHCICECRDQS</sequence>
<dbReference type="Proteomes" id="UP000694890">
    <property type="component" value="Linkage group LG6"/>
</dbReference>
<dbReference type="RefSeq" id="XP_018516963.1">
    <property type="nucleotide sequence ID" value="XM_018661447.2"/>
</dbReference>
<accession>A0AAJ7PCM4</accession>
<proteinExistence type="predicted"/>
<dbReference type="PANTHER" id="PTHR22803">
    <property type="entry name" value="MANNOSE, PHOSPHOLIPASE, LECTIN RECEPTOR RELATED"/>
    <property type="match status" value="1"/>
</dbReference>
<gene>
    <name evidence="4" type="primary">LOC108873274</name>
</gene>
<keyword evidence="1" id="KW-0732">Signal</keyword>
<evidence type="ECO:0000259" key="2">
    <source>
        <dbReference type="PROSITE" id="PS50041"/>
    </source>
</evidence>
<dbReference type="SMART" id="SM00034">
    <property type="entry name" value="CLECT"/>
    <property type="match status" value="1"/>
</dbReference>